<protein>
    <submittedName>
        <fullName evidence="1">Uncharacterized protein</fullName>
    </submittedName>
</protein>
<sequence>MEFAKKMYEELKPEKICNKVRPLIRKLISAAARLPRPQPQPVVTLQEPLVFMTCIIKVDTSSRGWQQSVLRVMRSSNVRNFKMDKEGIIEVSGLVNPKKLLKALGKGGKHAKLCWFQFGECSSNLLGPPAAAPPAPKKKDPLEFAYLPTTIGYDKFNGYGSYPHASPHPYPPQLFMS</sequence>
<evidence type="ECO:0000313" key="1">
    <source>
        <dbReference type="EMBL" id="CAA3029023.1"/>
    </source>
</evidence>
<proteinExistence type="predicted"/>
<gene>
    <name evidence="1" type="ORF">OLEA9_A044977</name>
</gene>
<dbReference type="AlphaFoldDB" id="A0A8S0V6F9"/>
<accession>A0A8S0V6F9</accession>
<evidence type="ECO:0000313" key="2">
    <source>
        <dbReference type="Proteomes" id="UP000594638"/>
    </source>
</evidence>
<name>A0A8S0V6F9_OLEEU</name>
<dbReference type="Proteomes" id="UP000594638">
    <property type="component" value="Unassembled WGS sequence"/>
</dbReference>
<dbReference type="EMBL" id="CACTIH010009282">
    <property type="protein sequence ID" value="CAA3029023.1"/>
    <property type="molecule type" value="Genomic_DNA"/>
</dbReference>
<comment type="caution">
    <text evidence="1">The sequence shown here is derived from an EMBL/GenBank/DDBJ whole genome shotgun (WGS) entry which is preliminary data.</text>
</comment>
<keyword evidence="2" id="KW-1185">Reference proteome</keyword>
<reference evidence="1 2" key="1">
    <citation type="submission" date="2019-12" db="EMBL/GenBank/DDBJ databases">
        <authorList>
            <person name="Alioto T."/>
            <person name="Alioto T."/>
            <person name="Gomez Garrido J."/>
        </authorList>
    </citation>
    <scope>NUCLEOTIDE SEQUENCE [LARGE SCALE GENOMIC DNA]</scope>
</reference>
<dbReference type="Gramene" id="OE9A044977T1">
    <property type="protein sequence ID" value="OE9A044977C1"/>
    <property type="gene ID" value="OE9A044977"/>
</dbReference>
<dbReference type="OrthoDB" id="913812at2759"/>
<organism evidence="1 2">
    <name type="scientific">Olea europaea subsp. europaea</name>
    <dbReference type="NCBI Taxonomy" id="158383"/>
    <lineage>
        <taxon>Eukaryota</taxon>
        <taxon>Viridiplantae</taxon>
        <taxon>Streptophyta</taxon>
        <taxon>Embryophyta</taxon>
        <taxon>Tracheophyta</taxon>
        <taxon>Spermatophyta</taxon>
        <taxon>Magnoliopsida</taxon>
        <taxon>eudicotyledons</taxon>
        <taxon>Gunneridae</taxon>
        <taxon>Pentapetalae</taxon>
        <taxon>asterids</taxon>
        <taxon>lamiids</taxon>
        <taxon>Lamiales</taxon>
        <taxon>Oleaceae</taxon>
        <taxon>Oleeae</taxon>
        <taxon>Olea</taxon>
    </lineage>
</organism>